<organism evidence="2 3">
    <name type="scientific">Linum tenue</name>
    <dbReference type="NCBI Taxonomy" id="586396"/>
    <lineage>
        <taxon>Eukaryota</taxon>
        <taxon>Viridiplantae</taxon>
        <taxon>Streptophyta</taxon>
        <taxon>Embryophyta</taxon>
        <taxon>Tracheophyta</taxon>
        <taxon>Spermatophyta</taxon>
        <taxon>Magnoliopsida</taxon>
        <taxon>eudicotyledons</taxon>
        <taxon>Gunneridae</taxon>
        <taxon>Pentapetalae</taxon>
        <taxon>rosids</taxon>
        <taxon>fabids</taxon>
        <taxon>Malpighiales</taxon>
        <taxon>Linaceae</taxon>
        <taxon>Linum</taxon>
    </lineage>
</organism>
<sequence length="155" mass="17434">MATQNCNSVLPCSSEKLGDDDLLAEVLIRVPDPKSAYRCKPVCKRWNSLISDPSFNRRFVSHSQSRHERNDPPPPLLLPSDDPESIVSSFLPMPEEATPPRSFRVFDSFKDLILCGFLDRENNVDDLSFVGSLFVCNPFTKQWIALPLGVRNAVV</sequence>
<dbReference type="AlphaFoldDB" id="A0AAV0MVF9"/>
<reference evidence="2" key="1">
    <citation type="submission" date="2022-08" db="EMBL/GenBank/DDBJ databases">
        <authorList>
            <person name="Gutierrez-Valencia J."/>
        </authorList>
    </citation>
    <scope>NUCLEOTIDE SEQUENCE</scope>
</reference>
<evidence type="ECO:0000313" key="3">
    <source>
        <dbReference type="Proteomes" id="UP001154282"/>
    </source>
</evidence>
<proteinExistence type="predicted"/>
<protein>
    <recommendedName>
        <fullName evidence="1">F-box domain-containing protein</fullName>
    </recommendedName>
</protein>
<comment type="caution">
    <text evidence="2">The sequence shown here is derived from an EMBL/GenBank/DDBJ whole genome shotgun (WGS) entry which is preliminary data.</text>
</comment>
<dbReference type="GO" id="GO:0004842">
    <property type="term" value="F:ubiquitin-protein transferase activity"/>
    <property type="evidence" value="ECO:0007669"/>
    <property type="project" value="TreeGrafter"/>
</dbReference>
<dbReference type="GO" id="GO:0031146">
    <property type="term" value="P:SCF-dependent proteasomal ubiquitin-dependent protein catabolic process"/>
    <property type="evidence" value="ECO:0007669"/>
    <property type="project" value="TreeGrafter"/>
</dbReference>
<dbReference type="Gene3D" id="1.20.1280.50">
    <property type="match status" value="1"/>
</dbReference>
<keyword evidence="3" id="KW-1185">Reference proteome</keyword>
<gene>
    <name evidence="2" type="ORF">LITE_LOCUS30437</name>
</gene>
<dbReference type="InterPro" id="IPR001810">
    <property type="entry name" value="F-box_dom"/>
</dbReference>
<dbReference type="SUPFAM" id="SSF81383">
    <property type="entry name" value="F-box domain"/>
    <property type="match status" value="1"/>
</dbReference>
<dbReference type="InterPro" id="IPR036047">
    <property type="entry name" value="F-box-like_dom_sf"/>
</dbReference>
<evidence type="ECO:0000313" key="2">
    <source>
        <dbReference type="EMBL" id="CAI0450209.1"/>
    </source>
</evidence>
<evidence type="ECO:0000259" key="1">
    <source>
        <dbReference type="Pfam" id="PF12937"/>
    </source>
</evidence>
<dbReference type="Proteomes" id="UP001154282">
    <property type="component" value="Unassembled WGS sequence"/>
</dbReference>
<dbReference type="EMBL" id="CAMGYJ010000007">
    <property type="protein sequence ID" value="CAI0450209.1"/>
    <property type="molecule type" value="Genomic_DNA"/>
</dbReference>
<dbReference type="PANTHER" id="PTHR46301:SF77">
    <property type="entry name" value="F-BOX ONLY PROTEIN 6"/>
    <property type="match status" value="1"/>
</dbReference>
<feature type="domain" description="F-box" evidence="1">
    <location>
        <begin position="20"/>
        <end position="59"/>
    </location>
</feature>
<dbReference type="Pfam" id="PF12937">
    <property type="entry name" value="F-box-like"/>
    <property type="match status" value="1"/>
</dbReference>
<accession>A0AAV0MVF9</accession>
<dbReference type="PANTHER" id="PTHR46301">
    <property type="entry name" value="F-BOX/KELCH-REPEAT PROTEIN"/>
    <property type="match status" value="1"/>
</dbReference>
<name>A0AAV0MVF9_9ROSI</name>